<proteinExistence type="predicted"/>
<dbReference type="EMBL" id="KN716955">
    <property type="protein sequence ID" value="KJH40953.1"/>
    <property type="molecule type" value="Genomic_DNA"/>
</dbReference>
<evidence type="ECO:0000313" key="2">
    <source>
        <dbReference type="Proteomes" id="UP000053766"/>
    </source>
</evidence>
<reference evidence="2" key="2">
    <citation type="journal article" date="2016" name="Sci. Rep.">
        <title>Dictyocaulus viviparus genome, variome and transcriptome elucidate lungworm biology and support future intervention.</title>
        <authorList>
            <person name="McNulty S.N."/>
            <person name="Strube C."/>
            <person name="Rosa B.A."/>
            <person name="Martin J.C."/>
            <person name="Tyagi R."/>
            <person name="Choi Y.J."/>
            <person name="Wang Q."/>
            <person name="Hallsworth Pepin K."/>
            <person name="Zhang X."/>
            <person name="Ozersky P."/>
            <person name="Wilson R.K."/>
            <person name="Sternberg P.W."/>
            <person name="Gasser R.B."/>
            <person name="Mitreva M."/>
        </authorList>
    </citation>
    <scope>NUCLEOTIDE SEQUENCE [LARGE SCALE GENOMIC DNA]</scope>
    <source>
        <strain evidence="2">HannoverDv2000</strain>
    </source>
</reference>
<dbReference type="OrthoDB" id="10064338at2759"/>
<sequence length="200" mass="23626">MPYRSMSSIIQFYYTTKKETDCKSSIDVQMADCSEDEDWFLGKHRPCNYFSTVNRMCHGKHRCSADILDIAHSYVEMSSYIDYKVVPDNENAEGIEIVQTLKTRCYEEIKAVLRELAIVRARAARLEYSMKSHRFESYLATLDSYRYANFPILHSIYFSYLAVNDKKDEEAFVGHDKMEEVEAWTEEERMIAFRCLVRYE</sequence>
<dbReference type="Proteomes" id="UP000053766">
    <property type="component" value="Unassembled WGS sequence"/>
</dbReference>
<accession>A0A0D8X8S5</accession>
<keyword evidence="2" id="KW-1185">Reference proteome</keyword>
<gene>
    <name evidence="1" type="ORF">DICVIV_13084</name>
</gene>
<reference evidence="1 2" key="1">
    <citation type="submission" date="2013-11" db="EMBL/GenBank/DDBJ databases">
        <title>Draft genome of the bovine lungworm Dictyocaulus viviparus.</title>
        <authorList>
            <person name="Mitreva M."/>
        </authorList>
    </citation>
    <scope>NUCLEOTIDE SEQUENCE [LARGE SCALE GENOMIC DNA]</scope>
    <source>
        <strain evidence="1 2">HannoverDv2000</strain>
    </source>
</reference>
<protein>
    <submittedName>
        <fullName evidence="1">Uncharacterized protein</fullName>
    </submittedName>
</protein>
<organism evidence="1 2">
    <name type="scientific">Dictyocaulus viviparus</name>
    <name type="common">Bovine lungworm</name>
    <dbReference type="NCBI Taxonomy" id="29172"/>
    <lineage>
        <taxon>Eukaryota</taxon>
        <taxon>Metazoa</taxon>
        <taxon>Ecdysozoa</taxon>
        <taxon>Nematoda</taxon>
        <taxon>Chromadorea</taxon>
        <taxon>Rhabditida</taxon>
        <taxon>Rhabditina</taxon>
        <taxon>Rhabditomorpha</taxon>
        <taxon>Strongyloidea</taxon>
        <taxon>Metastrongylidae</taxon>
        <taxon>Dictyocaulus</taxon>
    </lineage>
</organism>
<name>A0A0D8X8S5_DICVI</name>
<evidence type="ECO:0000313" key="1">
    <source>
        <dbReference type="EMBL" id="KJH40953.1"/>
    </source>
</evidence>
<dbReference type="AlphaFoldDB" id="A0A0D8X8S5"/>